<evidence type="ECO:0000256" key="12">
    <source>
        <dbReference type="RuleBase" id="RU362012"/>
    </source>
</evidence>
<evidence type="ECO:0000256" key="13">
    <source>
        <dbReference type="SAM" id="MobiDB-lite"/>
    </source>
</evidence>
<evidence type="ECO:0000256" key="2">
    <source>
        <dbReference type="ARBA" id="ARBA00001933"/>
    </source>
</evidence>
<dbReference type="Gene3D" id="3.40.50.1100">
    <property type="match status" value="2"/>
</dbReference>
<evidence type="ECO:0000256" key="5">
    <source>
        <dbReference type="ARBA" id="ARBA00022605"/>
    </source>
</evidence>
<evidence type="ECO:0000313" key="15">
    <source>
        <dbReference type="EMBL" id="MBB3116339.1"/>
    </source>
</evidence>
<dbReference type="Pfam" id="PF00585">
    <property type="entry name" value="Thr_dehydrat_C"/>
    <property type="match status" value="2"/>
</dbReference>
<dbReference type="InterPro" id="IPR005787">
    <property type="entry name" value="Thr_deHydtase_biosynth"/>
</dbReference>
<evidence type="ECO:0000256" key="6">
    <source>
        <dbReference type="ARBA" id="ARBA00022624"/>
    </source>
</evidence>
<keyword evidence="8 12" id="KW-0663">Pyridoxal phosphate</keyword>
<dbReference type="GO" id="GO:0003941">
    <property type="term" value="F:L-serine ammonia-lyase activity"/>
    <property type="evidence" value="ECO:0007669"/>
    <property type="project" value="TreeGrafter"/>
</dbReference>
<dbReference type="PANTHER" id="PTHR48078:SF11">
    <property type="entry name" value="THREONINE DEHYDRATASE, MITOCHONDRIAL"/>
    <property type="match status" value="1"/>
</dbReference>
<gene>
    <name evidence="12" type="primary">ilvA</name>
    <name evidence="15" type="ORF">FHU32_001574</name>
</gene>
<dbReference type="GO" id="GO:0006567">
    <property type="term" value="P:L-threonine catabolic process"/>
    <property type="evidence" value="ECO:0007669"/>
    <property type="project" value="TreeGrafter"/>
</dbReference>
<dbReference type="PANTHER" id="PTHR48078">
    <property type="entry name" value="THREONINE DEHYDRATASE, MITOCHONDRIAL-RELATED"/>
    <property type="match status" value="1"/>
</dbReference>
<evidence type="ECO:0000256" key="9">
    <source>
        <dbReference type="ARBA" id="ARBA00023239"/>
    </source>
</evidence>
<keyword evidence="9 12" id="KW-0456">Lyase</keyword>
<proteinExistence type="inferred from homology"/>
<comment type="subunit">
    <text evidence="12">Homotetramer.</text>
</comment>
<dbReference type="InterPro" id="IPR036052">
    <property type="entry name" value="TrpB-like_PALP_sf"/>
</dbReference>
<keyword evidence="7" id="KW-0677">Repeat</keyword>
<dbReference type="InterPro" id="IPR038110">
    <property type="entry name" value="TD_ACT-like_sf"/>
</dbReference>
<dbReference type="NCBIfam" id="TIGR01124">
    <property type="entry name" value="ilvA_2Cterm"/>
    <property type="match status" value="1"/>
</dbReference>
<dbReference type="Proteomes" id="UP000612712">
    <property type="component" value="Unassembled WGS sequence"/>
</dbReference>
<organism evidence="15 16">
    <name type="scientific">Corynebacterium bovis DSM 20582 = CIP 54.80</name>
    <dbReference type="NCBI Taxonomy" id="927655"/>
    <lineage>
        <taxon>Bacteria</taxon>
        <taxon>Bacillati</taxon>
        <taxon>Actinomycetota</taxon>
        <taxon>Actinomycetes</taxon>
        <taxon>Mycobacteriales</taxon>
        <taxon>Corynebacteriaceae</taxon>
        <taxon>Corynebacterium</taxon>
    </lineage>
</organism>
<sequence>MTPAPDASPSGSDHPGPAPAGGPGSAPGDPGAMTPGRYLRDIVSAPVYRVARHTPLDPMPALSARLGHTVLLKREDLQPVHSFKIRGAFTRMAALSEEERRAGVVTASAGNHAQGVALSGSELGIRSVIVMPVTTPSIKVDAVRAFGGEVVLSGESFDEAKGHAEHLRDTEGLTYVPPFDDAAVIAGQGTAGLEIFQDCAEVDRVFVPVGGGGLAAGVAVLLKQLRPGIVVVGVEPEESACLTAALEAGHPVPLERVSLYAEGVAVKQIGTEPFRLCREYLDEVVTVSSDEISAAVKDIFDDTRAIAEPAGAVATAGLKRYVADHDVEGETLVTVLSGANINFHSLRYISERAELGEGGEAFYAVTIPEVQGSFLRFCDILGGRSVTEFNYRLGDRTPGSPAAATARVFVGVQLKNGREERDAIAASLREAGYDVVDLSDDDLAKEHVRYMVGGRPAETVSERAFSFEFPEHPRALLRFLTVLGTRWNITAFHYRSQGMDYGRVFVTFEGVDGDETFNAHLTELGYHVTDVTDSPAYTLFLQPW</sequence>
<feature type="domain" description="ACT-like" evidence="14">
    <location>
        <begin position="361"/>
        <end position="440"/>
    </location>
</feature>
<dbReference type="PROSITE" id="PS51672">
    <property type="entry name" value="ACT_LIKE"/>
    <property type="match status" value="2"/>
</dbReference>
<reference evidence="15" key="1">
    <citation type="submission" date="2020-08" db="EMBL/GenBank/DDBJ databases">
        <title>Sequencing the genomes of 1000 actinobacteria strains.</title>
        <authorList>
            <person name="Klenk H.-P."/>
        </authorList>
    </citation>
    <scope>NUCLEOTIDE SEQUENCE</scope>
    <source>
        <strain evidence="15">DSM 20582</strain>
    </source>
</reference>
<comment type="function">
    <text evidence="11 12">Catalyzes the anaerobic formation of alpha-ketobutyrate and ammonia from threonine in a two-step reaction. The first step involved a dehydration of threonine and a production of enamine intermediates (aminocrotonate), which tautomerizes to its imine form (iminobutyrate). Both intermediates are unstable and short-lived. The second step is the nonenzymatic hydrolysis of the enamine/imine intermediates to form 2-ketobutyrate and free ammonia. In the low water environment of the cell, the second step is accelerated by RidA.</text>
</comment>
<dbReference type="SUPFAM" id="SSF53686">
    <property type="entry name" value="Tryptophan synthase beta subunit-like PLP-dependent enzymes"/>
    <property type="match status" value="1"/>
</dbReference>
<evidence type="ECO:0000256" key="4">
    <source>
        <dbReference type="ARBA" id="ARBA00010869"/>
    </source>
</evidence>
<dbReference type="Gene3D" id="3.40.1020.10">
    <property type="entry name" value="Biosynthetic Threonine Deaminase, Domain 3"/>
    <property type="match status" value="1"/>
</dbReference>
<dbReference type="GO" id="GO:0006565">
    <property type="term" value="P:L-serine catabolic process"/>
    <property type="evidence" value="ECO:0007669"/>
    <property type="project" value="TreeGrafter"/>
</dbReference>
<comment type="catalytic activity">
    <reaction evidence="1 12">
        <text>L-threonine = 2-oxobutanoate + NH4(+)</text>
        <dbReference type="Rhea" id="RHEA:22108"/>
        <dbReference type="ChEBI" id="CHEBI:16763"/>
        <dbReference type="ChEBI" id="CHEBI:28938"/>
        <dbReference type="ChEBI" id="CHEBI:57926"/>
        <dbReference type="EC" id="4.3.1.19"/>
    </reaction>
</comment>
<dbReference type="GO" id="GO:0004794">
    <property type="term" value="F:threonine deaminase activity"/>
    <property type="evidence" value="ECO:0007669"/>
    <property type="project" value="UniProtKB-UniRule"/>
</dbReference>
<dbReference type="NCBIfam" id="NF006674">
    <property type="entry name" value="PRK09224.1"/>
    <property type="match status" value="1"/>
</dbReference>
<name>A0A8I0CN18_9CORY</name>
<dbReference type="Pfam" id="PF00291">
    <property type="entry name" value="PALP"/>
    <property type="match status" value="1"/>
</dbReference>
<dbReference type="PROSITE" id="PS00165">
    <property type="entry name" value="DEHYDRATASE_SER_THR"/>
    <property type="match status" value="1"/>
</dbReference>
<dbReference type="GO" id="GO:0009097">
    <property type="term" value="P:isoleucine biosynthetic process"/>
    <property type="evidence" value="ECO:0007669"/>
    <property type="project" value="UniProtKB-UniRule"/>
</dbReference>
<evidence type="ECO:0000256" key="1">
    <source>
        <dbReference type="ARBA" id="ARBA00001274"/>
    </source>
</evidence>
<keyword evidence="6 12" id="KW-0412">Isoleucine biosynthesis</keyword>
<evidence type="ECO:0000256" key="11">
    <source>
        <dbReference type="ARBA" id="ARBA00025527"/>
    </source>
</evidence>
<dbReference type="InterPro" id="IPR001721">
    <property type="entry name" value="TD_ACT-like"/>
</dbReference>
<evidence type="ECO:0000313" key="16">
    <source>
        <dbReference type="Proteomes" id="UP000612712"/>
    </source>
</evidence>
<evidence type="ECO:0000256" key="7">
    <source>
        <dbReference type="ARBA" id="ARBA00022737"/>
    </source>
</evidence>
<dbReference type="SUPFAM" id="SSF55021">
    <property type="entry name" value="ACT-like"/>
    <property type="match status" value="2"/>
</dbReference>
<dbReference type="InterPro" id="IPR050147">
    <property type="entry name" value="Ser/Thr_Dehydratase"/>
</dbReference>
<dbReference type="FunFam" id="3.40.50.1100:FF:000008">
    <property type="entry name" value="L-threonine dehydratase"/>
    <property type="match status" value="1"/>
</dbReference>
<dbReference type="EMBL" id="JACHWT010000006">
    <property type="protein sequence ID" value="MBB3116339.1"/>
    <property type="molecule type" value="Genomic_DNA"/>
</dbReference>
<dbReference type="AlphaFoldDB" id="A0A8I0CN18"/>
<evidence type="ECO:0000256" key="10">
    <source>
        <dbReference type="ARBA" id="ARBA00023304"/>
    </source>
</evidence>
<dbReference type="CDD" id="cd04907">
    <property type="entry name" value="ACT_ThrD-I_2"/>
    <property type="match status" value="1"/>
</dbReference>
<dbReference type="FunFam" id="3.40.50.1100:FF:000005">
    <property type="entry name" value="Threonine dehydratase catabolic"/>
    <property type="match status" value="1"/>
</dbReference>
<keyword evidence="10 12" id="KW-0100">Branched-chain amino acid biosynthesis</keyword>
<dbReference type="GO" id="GO:0030170">
    <property type="term" value="F:pyridoxal phosphate binding"/>
    <property type="evidence" value="ECO:0007669"/>
    <property type="project" value="InterPro"/>
</dbReference>
<accession>A0A8I0CN18</accession>
<comment type="cofactor">
    <cofactor evidence="2 12">
        <name>pyridoxal 5'-phosphate</name>
        <dbReference type="ChEBI" id="CHEBI:597326"/>
    </cofactor>
</comment>
<comment type="caution">
    <text evidence="15">The sequence shown here is derived from an EMBL/GenBank/DDBJ whole genome shotgun (WGS) entry which is preliminary data.</text>
</comment>
<dbReference type="UniPathway" id="UPA00047">
    <property type="reaction ID" value="UER00054"/>
</dbReference>
<comment type="similarity">
    <text evidence="4 12">Belongs to the serine/threonine dehydratase family.</text>
</comment>
<protein>
    <recommendedName>
        <fullName evidence="12">L-threonine dehydratase</fullName>
        <ecNumber evidence="12">4.3.1.19</ecNumber>
    </recommendedName>
    <alternativeName>
        <fullName evidence="12">Threonine deaminase</fullName>
    </alternativeName>
</protein>
<dbReference type="EC" id="4.3.1.19" evidence="12"/>
<dbReference type="InterPro" id="IPR000634">
    <property type="entry name" value="Ser/Thr_deHydtase_PyrdxlP-BS"/>
</dbReference>
<comment type="pathway">
    <text evidence="3 12">Amino-acid biosynthesis; L-isoleucine biosynthesis; 2-oxobutanoate from L-threonine: step 1/1.</text>
</comment>
<keyword evidence="5 12" id="KW-0028">Amino-acid biosynthesis</keyword>
<feature type="compositionally biased region" description="Low complexity" evidence="13">
    <location>
        <begin position="1"/>
        <end position="15"/>
    </location>
</feature>
<evidence type="ECO:0000259" key="14">
    <source>
        <dbReference type="PROSITE" id="PS51672"/>
    </source>
</evidence>
<feature type="domain" description="ACT-like" evidence="14">
    <location>
        <begin position="463"/>
        <end position="533"/>
    </location>
</feature>
<dbReference type="CDD" id="cd04906">
    <property type="entry name" value="ACT_ThrD-I_1"/>
    <property type="match status" value="1"/>
</dbReference>
<feature type="region of interest" description="Disordered" evidence="13">
    <location>
        <begin position="1"/>
        <end position="37"/>
    </location>
</feature>
<dbReference type="InterPro" id="IPR045865">
    <property type="entry name" value="ACT-like_dom_sf"/>
</dbReference>
<dbReference type="CDD" id="cd01562">
    <property type="entry name" value="Thr-dehyd"/>
    <property type="match status" value="1"/>
</dbReference>
<evidence type="ECO:0000256" key="3">
    <source>
        <dbReference type="ARBA" id="ARBA00004810"/>
    </source>
</evidence>
<evidence type="ECO:0000256" key="8">
    <source>
        <dbReference type="ARBA" id="ARBA00022898"/>
    </source>
</evidence>
<dbReference type="InterPro" id="IPR001926">
    <property type="entry name" value="TrpB-like_PALP"/>
</dbReference>